<evidence type="ECO:0000256" key="1">
    <source>
        <dbReference type="ARBA" id="ARBA00004613"/>
    </source>
</evidence>
<dbReference type="EMBL" id="CAJNOJ010000393">
    <property type="protein sequence ID" value="CAF1430782.1"/>
    <property type="molecule type" value="Genomic_DNA"/>
</dbReference>
<dbReference type="GO" id="GO:0005576">
    <property type="term" value="C:extracellular region"/>
    <property type="evidence" value="ECO:0007669"/>
    <property type="project" value="UniProtKB-SubCell"/>
</dbReference>
<dbReference type="Proteomes" id="UP000663828">
    <property type="component" value="Unassembled WGS sequence"/>
</dbReference>
<dbReference type="Proteomes" id="UP000663852">
    <property type="component" value="Unassembled WGS sequence"/>
</dbReference>
<dbReference type="Pfam" id="PF24517">
    <property type="entry name" value="CBM96"/>
    <property type="match status" value="1"/>
</dbReference>
<name>A0A813WQ88_ADIRI</name>
<keyword evidence="3" id="KW-0732">Signal</keyword>
<reference evidence="5" key="1">
    <citation type="submission" date="2021-02" db="EMBL/GenBank/DDBJ databases">
        <authorList>
            <person name="Nowell W R."/>
        </authorList>
    </citation>
    <scope>NUCLEOTIDE SEQUENCE</scope>
</reference>
<dbReference type="NCBIfam" id="NF033679">
    <property type="entry name" value="DNRLRE_dom"/>
    <property type="match status" value="1"/>
</dbReference>
<dbReference type="InterPro" id="IPR055372">
    <property type="entry name" value="CBM96"/>
</dbReference>
<protein>
    <recommendedName>
        <fullName evidence="4">Carbohydrate-binding module family 96 domain-containing protein</fullName>
    </recommendedName>
</protein>
<evidence type="ECO:0000256" key="3">
    <source>
        <dbReference type="ARBA" id="ARBA00022729"/>
    </source>
</evidence>
<proteinExistence type="predicted"/>
<organism evidence="5 7">
    <name type="scientific">Adineta ricciae</name>
    <name type="common">Rotifer</name>
    <dbReference type="NCBI Taxonomy" id="249248"/>
    <lineage>
        <taxon>Eukaryota</taxon>
        <taxon>Metazoa</taxon>
        <taxon>Spiralia</taxon>
        <taxon>Gnathifera</taxon>
        <taxon>Rotifera</taxon>
        <taxon>Eurotatoria</taxon>
        <taxon>Bdelloidea</taxon>
        <taxon>Adinetida</taxon>
        <taxon>Adinetidae</taxon>
        <taxon>Adineta</taxon>
    </lineage>
</organism>
<evidence type="ECO:0000313" key="5">
    <source>
        <dbReference type="EMBL" id="CAF0860604.1"/>
    </source>
</evidence>
<evidence type="ECO:0000313" key="7">
    <source>
        <dbReference type="Proteomes" id="UP000663828"/>
    </source>
</evidence>
<dbReference type="AlphaFoldDB" id="A0A813WQ88"/>
<feature type="domain" description="Carbohydrate-binding module family 96" evidence="4">
    <location>
        <begin position="78"/>
        <end position="221"/>
    </location>
</feature>
<gene>
    <name evidence="6" type="ORF">EDS130_LOCUS38187</name>
    <name evidence="5" type="ORF">XAT740_LOCUS5964</name>
</gene>
<comment type="caution">
    <text evidence="5">The sequence shown here is derived from an EMBL/GenBank/DDBJ whole genome shotgun (WGS) entry which is preliminary data.</text>
</comment>
<evidence type="ECO:0000256" key="2">
    <source>
        <dbReference type="ARBA" id="ARBA00022525"/>
    </source>
</evidence>
<evidence type="ECO:0000313" key="6">
    <source>
        <dbReference type="EMBL" id="CAF1430782.1"/>
    </source>
</evidence>
<dbReference type="EMBL" id="CAJNOR010000266">
    <property type="protein sequence ID" value="CAF0860604.1"/>
    <property type="molecule type" value="Genomic_DNA"/>
</dbReference>
<evidence type="ECO:0000259" key="4">
    <source>
        <dbReference type="Pfam" id="PF24517"/>
    </source>
</evidence>
<sequence>MPYACRVPDKAVKKTFATTMFFFLLLIFIGDHSAASNFASNIIWNEGCQRADIINWGYPERFFISAGTEYNSGCGQEMTRALLYFNEINDIPQNVTIHSVKLKLFGVINDTSDPHNWMGFNSARPNDLWVRRITSPWNSNTTNWNNQPSTTAFNAATIPGITSWIEYNPVIDVTALVRNMLVPGQLNYGFMFQLKTEQPYRAMTFYSFSNAQIQLRPKLEIITGWTSTSTTSTTTTSTTTTKKTNTSSRSEKDCLKVYAISILIIFFIIQ</sequence>
<keyword evidence="2" id="KW-0964">Secreted</keyword>
<keyword evidence="7" id="KW-1185">Reference proteome</keyword>
<comment type="subcellular location">
    <subcellularLocation>
        <location evidence="1">Secreted</location>
    </subcellularLocation>
</comment>
<accession>A0A813WQ88</accession>